<dbReference type="Pfam" id="PF03544">
    <property type="entry name" value="TonB_C"/>
    <property type="match status" value="1"/>
</dbReference>
<dbReference type="Gene3D" id="3.30.1150.10">
    <property type="match status" value="1"/>
</dbReference>
<comment type="subcellular location">
    <subcellularLocation>
        <location evidence="1">Membrane</location>
        <topology evidence="1">Single-pass membrane protein</topology>
    </subcellularLocation>
</comment>
<keyword evidence="5" id="KW-0732">Signal</keyword>
<evidence type="ECO:0000256" key="2">
    <source>
        <dbReference type="ARBA" id="ARBA00022692"/>
    </source>
</evidence>
<evidence type="ECO:0000256" key="4">
    <source>
        <dbReference type="ARBA" id="ARBA00023136"/>
    </source>
</evidence>
<keyword evidence="3" id="KW-1133">Transmembrane helix</keyword>
<dbReference type="GO" id="GO:0016020">
    <property type="term" value="C:membrane"/>
    <property type="evidence" value="ECO:0007669"/>
    <property type="project" value="UniProtKB-SubCell"/>
</dbReference>
<evidence type="ECO:0000259" key="7">
    <source>
        <dbReference type="Pfam" id="PF07715"/>
    </source>
</evidence>
<evidence type="ECO:0000313" key="9">
    <source>
        <dbReference type="Proteomes" id="UP000242958"/>
    </source>
</evidence>
<feature type="domain" description="TonB C-terminal" evidence="6">
    <location>
        <begin position="167"/>
        <end position="244"/>
    </location>
</feature>
<evidence type="ECO:0000259" key="6">
    <source>
        <dbReference type="Pfam" id="PF03544"/>
    </source>
</evidence>
<dbReference type="Gene3D" id="2.170.130.10">
    <property type="entry name" value="TonB-dependent receptor, plug domain"/>
    <property type="match status" value="1"/>
</dbReference>
<dbReference type="EMBL" id="NFMF01000002">
    <property type="protein sequence ID" value="PNH22237.1"/>
    <property type="molecule type" value="Genomic_DNA"/>
</dbReference>
<evidence type="ECO:0000256" key="3">
    <source>
        <dbReference type="ARBA" id="ARBA00022989"/>
    </source>
</evidence>
<dbReference type="AlphaFoldDB" id="A0A2J8BBU0"/>
<dbReference type="SUPFAM" id="SSF56935">
    <property type="entry name" value="Porins"/>
    <property type="match status" value="1"/>
</dbReference>
<reference evidence="8 9" key="1">
    <citation type="submission" date="2017-05" db="EMBL/GenBank/DDBJ databases">
        <authorList>
            <person name="Song R."/>
            <person name="Chenine A.L."/>
            <person name="Ruprecht R.M."/>
        </authorList>
    </citation>
    <scope>NUCLEOTIDE SEQUENCE [LARGE SCALE GENOMIC DNA]</scope>
    <source>
        <strain evidence="8 9">KA00229</strain>
    </source>
</reference>
<gene>
    <name evidence="8" type="ORF">CAL30_01190</name>
</gene>
<dbReference type="SUPFAM" id="SSF74653">
    <property type="entry name" value="TolA/TonB C-terminal domain"/>
    <property type="match status" value="1"/>
</dbReference>
<protein>
    <recommendedName>
        <fullName evidence="10">TonB C-terminal domain-containing protein</fullName>
    </recommendedName>
</protein>
<dbReference type="InterPro" id="IPR006260">
    <property type="entry name" value="TonB/TolA_C"/>
</dbReference>
<feature type="chain" id="PRO_5014354965" description="TonB C-terminal domain-containing protein" evidence="5">
    <location>
        <begin position="22"/>
        <end position="245"/>
    </location>
</feature>
<comment type="caution">
    <text evidence="8">The sequence shown here is derived from an EMBL/GenBank/DDBJ whole genome shotgun (WGS) entry which is preliminary data.</text>
</comment>
<organism evidence="8 9">
    <name type="scientific">Megasphaera hutchinsoni</name>
    <dbReference type="NCBI Taxonomy" id="1588748"/>
    <lineage>
        <taxon>Bacteria</taxon>
        <taxon>Bacillati</taxon>
        <taxon>Bacillota</taxon>
        <taxon>Negativicutes</taxon>
        <taxon>Veillonellales</taxon>
        <taxon>Veillonellaceae</taxon>
        <taxon>Megasphaera</taxon>
    </lineage>
</organism>
<dbReference type="Pfam" id="PF07715">
    <property type="entry name" value="Plug"/>
    <property type="match status" value="1"/>
</dbReference>
<evidence type="ECO:0000313" key="8">
    <source>
        <dbReference type="EMBL" id="PNH22237.1"/>
    </source>
</evidence>
<dbReference type="InterPro" id="IPR012910">
    <property type="entry name" value="Plug_dom"/>
</dbReference>
<dbReference type="InterPro" id="IPR037682">
    <property type="entry name" value="TonB_C"/>
</dbReference>
<dbReference type="NCBIfam" id="TIGR01352">
    <property type="entry name" value="tonB_Cterm"/>
    <property type="match status" value="1"/>
</dbReference>
<dbReference type="RefSeq" id="WP_102889041.1">
    <property type="nucleotide sequence ID" value="NZ_NFMF01000002.1"/>
</dbReference>
<dbReference type="GO" id="GO:0055085">
    <property type="term" value="P:transmembrane transport"/>
    <property type="evidence" value="ECO:0007669"/>
    <property type="project" value="InterPro"/>
</dbReference>
<feature type="domain" description="TonB-dependent receptor plug" evidence="7">
    <location>
        <begin position="47"/>
        <end position="119"/>
    </location>
</feature>
<dbReference type="InterPro" id="IPR037066">
    <property type="entry name" value="Plug_dom_sf"/>
</dbReference>
<proteinExistence type="predicted"/>
<keyword evidence="4" id="KW-0472">Membrane</keyword>
<evidence type="ECO:0008006" key="10">
    <source>
        <dbReference type="Google" id="ProtNLM"/>
    </source>
</evidence>
<sequence length="245" mass="26272">MNKYIALTLVALFSSTVSSEAAVPTGILAPSYVHPDYIAMEQLRPTKDIIVITKKDIQENGYTSISEALTRQTGINVGLAGEGSIDIRGQGDQYADSNIQVLVDGVPITTLVNHPIKAGNNGASGTGVAGKGNSHGLGAGFVDNGDGTYTANANAMLSYRIIRDAKVVYPEEARSIGYAKTVVVHARILVGVNGKVEVVQIVSRTPNLGFKEAAESALWNMQFAPIIYKGYKIKMYFQKTIYFQP</sequence>
<evidence type="ECO:0000256" key="5">
    <source>
        <dbReference type="SAM" id="SignalP"/>
    </source>
</evidence>
<accession>A0A2J8BBU0</accession>
<name>A0A2J8BBU0_9FIRM</name>
<dbReference type="Proteomes" id="UP000242958">
    <property type="component" value="Unassembled WGS sequence"/>
</dbReference>
<evidence type="ECO:0000256" key="1">
    <source>
        <dbReference type="ARBA" id="ARBA00004167"/>
    </source>
</evidence>
<feature type="signal peptide" evidence="5">
    <location>
        <begin position="1"/>
        <end position="21"/>
    </location>
</feature>
<keyword evidence="2" id="KW-0812">Transmembrane</keyword>